<name>V4THC9_9HYPH</name>
<dbReference type="AlphaFoldDB" id="V4THC9"/>
<accession>V4THC9</accession>
<evidence type="ECO:0000313" key="2">
    <source>
        <dbReference type="Proteomes" id="UP000017819"/>
    </source>
</evidence>
<dbReference type="EMBL" id="AWXZ01000020">
    <property type="protein sequence ID" value="ESR25438.1"/>
    <property type="molecule type" value="Genomic_DNA"/>
</dbReference>
<keyword evidence="1" id="KW-0067">ATP-binding</keyword>
<sequence>MILVTHDMHLLGLVADRLWLVSQGTVAPYDGDLESYRKLLLSGKSPRPEANAA</sequence>
<keyword evidence="1" id="KW-0547">Nucleotide-binding</keyword>
<dbReference type="Proteomes" id="UP000017819">
    <property type="component" value="Unassembled WGS sequence"/>
</dbReference>
<gene>
    <name evidence="1" type="ORF">N177_1733</name>
</gene>
<dbReference type="GO" id="GO:0005524">
    <property type="term" value="F:ATP binding"/>
    <property type="evidence" value="ECO:0007669"/>
    <property type="project" value="UniProtKB-KW"/>
</dbReference>
<proteinExistence type="predicted"/>
<comment type="caution">
    <text evidence="1">The sequence shown here is derived from an EMBL/GenBank/DDBJ whole genome shotgun (WGS) entry which is preliminary data.</text>
</comment>
<keyword evidence="2" id="KW-1185">Reference proteome</keyword>
<dbReference type="RefSeq" id="WP_023431874.1">
    <property type="nucleotide sequence ID" value="NZ_AWXZ01000020.1"/>
</dbReference>
<reference evidence="1 2" key="1">
    <citation type="journal article" date="2014" name="Genome Announc.">
        <title>Draft Genome Sequence of Lutibaculum baratangense Strain AMV1T, Isolated from a Mud Volcano in Andamans, India.</title>
        <authorList>
            <person name="Singh A."/>
            <person name="Sreenivas A."/>
            <person name="Sathyanarayana Reddy G."/>
            <person name="Pinnaka A.K."/>
            <person name="Shivaji S."/>
        </authorList>
    </citation>
    <scope>NUCLEOTIDE SEQUENCE [LARGE SCALE GENOMIC DNA]</scope>
    <source>
        <strain evidence="1 2">AMV1</strain>
    </source>
</reference>
<evidence type="ECO:0000313" key="1">
    <source>
        <dbReference type="EMBL" id="ESR25438.1"/>
    </source>
</evidence>
<organism evidence="1 2">
    <name type="scientific">Lutibaculum baratangense AMV1</name>
    <dbReference type="NCBI Taxonomy" id="631454"/>
    <lineage>
        <taxon>Bacteria</taxon>
        <taxon>Pseudomonadati</taxon>
        <taxon>Pseudomonadota</taxon>
        <taxon>Alphaproteobacteria</taxon>
        <taxon>Hyphomicrobiales</taxon>
        <taxon>Tepidamorphaceae</taxon>
        <taxon>Lutibaculum</taxon>
    </lineage>
</organism>
<dbReference type="STRING" id="631454.N177_1733"/>
<dbReference type="eggNOG" id="COG0488">
    <property type="taxonomic scope" value="Bacteria"/>
</dbReference>
<dbReference type="InterPro" id="IPR027417">
    <property type="entry name" value="P-loop_NTPase"/>
</dbReference>
<dbReference type="Gene3D" id="3.40.50.300">
    <property type="entry name" value="P-loop containing nucleotide triphosphate hydrolases"/>
    <property type="match status" value="1"/>
</dbReference>
<protein>
    <submittedName>
        <fullName evidence="1">ABC transporter ATP-binding protein uup</fullName>
    </submittedName>
</protein>